<dbReference type="Pfam" id="PF22691">
    <property type="entry name" value="Thiolase_C_1"/>
    <property type="match status" value="1"/>
</dbReference>
<dbReference type="Proteomes" id="UP000440224">
    <property type="component" value="Unassembled WGS sequence"/>
</dbReference>
<dbReference type="SUPFAM" id="SSF53901">
    <property type="entry name" value="Thiolase-like"/>
    <property type="match status" value="2"/>
</dbReference>
<sequence>MTASPRVAPRERSLPPVFVLGGDQTDFARNVTREGKGLFDLLGEAAVCALEYTGVPARDIDVGHVGSFLPELYTGQSHLGGLLAEVHPDLAGIPVTRHEAACASGGVAVLAAMADLQAGRYDVALVAGVELMRVLPGFESQQKLGAAAWVPRETEGIAYPWPELFSHVAEEYERRHGLRREHLAALARNNYDNARRNPRAQTRKWTLPEGALGEDDKENPVIAGRTRRYDASPVTDGSACVVLASADYAAGWAQRRGVPVAGLARIEGYGHRTARMGMKDKLTASRGEPYVFPHVRGAVLDAFSRARIEGPSALSAVELHDCFTISHYMGIDHLGLAPPGEPFRVIEDGTVLRGGKLPVNPGGGLMGIGHPVGATGVRMLLDAQKQVTGEAGENQVPGARRVATLNIGGSATTAVVLVVGRADS</sequence>
<dbReference type="PIRSF" id="PIRSF000429">
    <property type="entry name" value="Ac-CoA_Ac_transf"/>
    <property type="match status" value="1"/>
</dbReference>
<proteinExistence type="predicted"/>
<organism evidence="3 4">
    <name type="scientific">Polyangium spumosum</name>
    <dbReference type="NCBI Taxonomy" id="889282"/>
    <lineage>
        <taxon>Bacteria</taxon>
        <taxon>Pseudomonadati</taxon>
        <taxon>Myxococcota</taxon>
        <taxon>Polyangia</taxon>
        <taxon>Polyangiales</taxon>
        <taxon>Polyangiaceae</taxon>
        <taxon>Polyangium</taxon>
    </lineage>
</organism>
<reference evidence="3 4" key="1">
    <citation type="submission" date="2019-10" db="EMBL/GenBank/DDBJ databases">
        <title>A soil myxobacterium in the family Polyangiaceae.</title>
        <authorList>
            <person name="Li Y."/>
            <person name="Wang J."/>
        </authorList>
    </citation>
    <scope>NUCLEOTIDE SEQUENCE [LARGE SCALE GENOMIC DNA]</scope>
    <source>
        <strain evidence="3 4">DSM 14734</strain>
    </source>
</reference>
<dbReference type="InterPro" id="IPR016039">
    <property type="entry name" value="Thiolase-like"/>
</dbReference>
<name>A0A6N7PUG5_9BACT</name>
<dbReference type="RefSeq" id="WP_153822376.1">
    <property type="nucleotide sequence ID" value="NZ_WJIE01000008.1"/>
</dbReference>
<dbReference type="AlphaFoldDB" id="A0A6N7PUG5"/>
<dbReference type="EMBL" id="WJIE01000008">
    <property type="protein sequence ID" value="MRG95559.1"/>
    <property type="molecule type" value="Genomic_DNA"/>
</dbReference>
<dbReference type="PANTHER" id="PTHR42870">
    <property type="entry name" value="ACETYL-COA C-ACETYLTRANSFERASE"/>
    <property type="match status" value="1"/>
</dbReference>
<dbReference type="Pfam" id="PF00108">
    <property type="entry name" value="Thiolase_N"/>
    <property type="match status" value="1"/>
</dbReference>
<dbReference type="InterPro" id="IPR055140">
    <property type="entry name" value="Thiolase_C_2"/>
</dbReference>
<dbReference type="InterPro" id="IPR002155">
    <property type="entry name" value="Thiolase"/>
</dbReference>
<evidence type="ECO:0000313" key="4">
    <source>
        <dbReference type="Proteomes" id="UP000440224"/>
    </source>
</evidence>
<dbReference type="InterPro" id="IPR020616">
    <property type="entry name" value="Thiolase_N"/>
</dbReference>
<evidence type="ECO:0000259" key="1">
    <source>
        <dbReference type="Pfam" id="PF00108"/>
    </source>
</evidence>
<accession>A0A6N7PUG5</accession>
<dbReference type="Gene3D" id="3.40.47.10">
    <property type="match status" value="1"/>
</dbReference>
<evidence type="ECO:0000313" key="3">
    <source>
        <dbReference type="EMBL" id="MRG95559.1"/>
    </source>
</evidence>
<dbReference type="NCBIfam" id="NF004936">
    <property type="entry name" value="PRK06289.1"/>
    <property type="match status" value="1"/>
</dbReference>
<evidence type="ECO:0000259" key="2">
    <source>
        <dbReference type="Pfam" id="PF22691"/>
    </source>
</evidence>
<gene>
    <name evidence="3" type="ORF">GF068_27110</name>
</gene>
<keyword evidence="4" id="KW-1185">Reference proteome</keyword>
<dbReference type="OrthoDB" id="9785768at2"/>
<dbReference type="CDD" id="cd00829">
    <property type="entry name" value="SCP-x_thiolase"/>
    <property type="match status" value="1"/>
</dbReference>
<protein>
    <submittedName>
        <fullName evidence="3">Thiolase domain-containing protein</fullName>
    </submittedName>
</protein>
<dbReference type="GO" id="GO:0003988">
    <property type="term" value="F:acetyl-CoA C-acyltransferase activity"/>
    <property type="evidence" value="ECO:0007669"/>
    <property type="project" value="UniProtKB-ARBA"/>
</dbReference>
<feature type="domain" description="Thiolase C-terminal" evidence="2">
    <location>
        <begin position="287"/>
        <end position="421"/>
    </location>
</feature>
<comment type="caution">
    <text evidence="3">The sequence shown here is derived from an EMBL/GenBank/DDBJ whole genome shotgun (WGS) entry which is preliminary data.</text>
</comment>
<dbReference type="PANTHER" id="PTHR42870:SF6">
    <property type="entry name" value="ACETYL-COA C-ACYLTRANSFERASE"/>
    <property type="match status" value="1"/>
</dbReference>
<feature type="domain" description="Thiolase N-terminal" evidence="1">
    <location>
        <begin position="18"/>
        <end position="246"/>
    </location>
</feature>